<protein>
    <recommendedName>
        <fullName evidence="3">Peptidase C39-like domain-containing protein</fullName>
    </recommendedName>
</protein>
<evidence type="ECO:0000313" key="4">
    <source>
        <dbReference type="EMBL" id="CAK9115402.1"/>
    </source>
</evidence>
<evidence type="ECO:0000256" key="2">
    <source>
        <dbReference type="SAM" id="SignalP"/>
    </source>
</evidence>
<dbReference type="Gene3D" id="3.90.70.10">
    <property type="entry name" value="Cysteine proteinases"/>
    <property type="match status" value="1"/>
</dbReference>
<keyword evidence="1" id="KW-1133">Transmembrane helix</keyword>
<keyword evidence="1" id="KW-0812">Transmembrane</keyword>
<proteinExistence type="predicted"/>
<feature type="transmembrane region" description="Helical" evidence="1">
    <location>
        <begin position="686"/>
        <end position="714"/>
    </location>
</feature>
<name>A0ABP0SSI2_9DINO</name>
<feature type="transmembrane region" description="Helical" evidence="1">
    <location>
        <begin position="643"/>
        <end position="665"/>
    </location>
</feature>
<dbReference type="EMBL" id="CAXAMM010044617">
    <property type="protein sequence ID" value="CAK9115402.1"/>
    <property type="molecule type" value="Genomic_DNA"/>
</dbReference>
<comment type="caution">
    <text evidence="4">The sequence shown here is derived from an EMBL/GenBank/DDBJ whole genome shotgun (WGS) entry which is preliminary data.</text>
</comment>
<evidence type="ECO:0000313" key="5">
    <source>
        <dbReference type="Proteomes" id="UP001642464"/>
    </source>
</evidence>
<accession>A0ABP0SSI2</accession>
<dbReference type="InterPro" id="IPR039564">
    <property type="entry name" value="Peptidase_C39-like"/>
</dbReference>
<keyword evidence="5" id="KW-1185">Reference proteome</keyword>
<organism evidence="4 5">
    <name type="scientific">Durusdinium trenchii</name>
    <dbReference type="NCBI Taxonomy" id="1381693"/>
    <lineage>
        <taxon>Eukaryota</taxon>
        <taxon>Sar</taxon>
        <taxon>Alveolata</taxon>
        <taxon>Dinophyceae</taxon>
        <taxon>Suessiales</taxon>
        <taxon>Symbiodiniaceae</taxon>
        <taxon>Durusdinium</taxon>
    </lineage>
</organism>
<reference evidence="4 5" key="1">
    <citation type="submission" date="2024-02" db="EMBL/GenBank/DDBJ databases">
        <authorList>
            <person name="Chen Y."/>
            <person name="Shah S."/>
            <person name="Dougan E. K."/>
            <person name="Thang M."/>
            <person name="Chan C."/>
        </authorList>
    </citation>
    <scope>NUCLEOTIDE SEQUENCE [LARGE SCALE GENOMIC DNA]</scope>
</reference>
<dbReference type="Pfam" id="PF13529">
    <property type="entry name" value="Peptidase_C39_2"/>
    <property type="match status" value="1"/>
</dbReference>
<evidence type="ECO:0000259" key="3">
    <source>
        <dbReference type="Pfam" id="PF13529"/>
    </source>
</evidence>
<feature type="transmembrane region" description="Helical" evidence="1">
    <location>
        <begin position="615"/>
        <end position="637"/>
    </location>
</feature>
<evidence type="ECO:0000256" key="1">
    <source>
        <dbReference type="SAM" id="Phobius"/>
    </source>
</evidence>
<dbReference type="Proteomes" id="UP001642464">
    <property type="component" value="Unassembled WGS sequence"/>
</dbReference>
<sequence length="753" mass="81960">MPWAFTLILTAVAATEVPTSIDELVSHYEQIFKTGNRNAASHLWSSYILDRAAQLEAKTLETLFRGFCPVSGSPLPDQPQTRFYSTLSSVTGEKVSGITHHCCWPCICDTQSAVKTDTKEIQTASGAKSYTFLVIGDPCANSAKLLEGYKDPFTGSQVTLQEQAPEVTCVDNRLSGAHFSSRGHVIIGMYFVGDAEKEALPFNDASTFKDKCEARKEHGFGSGMGAIFQKVAAINPIVSPSFLQKWDAPTGSVDNQRLELALINIFGVVGAVGAALLIIMLVLSQVGLLSCNMKRQCIGEWLKVVDFAAQAQVLGHTILCQCLGWNDKARSDRSRAGTAMMPAAQEQQMSLDQLTNQRQGPVGYGGQVSSRYDQPVSRATQQNLDCTYCLDPKYNAVLDPAIAFEIQQKKSEDGISVWKWDVEAEIARRMPLLKQIGPSCGSTCLSMCLEYLGLPLNPCLIEERIHPYGTLDLGELPSTLARFARQLGFRAQHYNHGTMEHLAEHLRNGHAVILMLNYRKGTGHLVNLIGVERHNGDIVQLRIRNPWGFDERIEASEFLQEWHCMRQSRRSSIGCCFPVFDAAYAVVAAPDADSAANPLPAIGVSDWLHSASVDLLVHSANGLGGSFSTILGGHWLFGLGQFLGNLLGTLGGFGAYVLGNLLGLNMEFKGRELRGARASLQQASSVFRLASLLQVAGWCCSMMGGVLAACVRLITIPLVLPGELCAARDALRVQGRSASNSDTEKSRALRIGW</sequence>
<feature type="signal peptide" evidence="2">
    <location>
        <begin position="1"/>
        <end position="15"/>
    </location>
</feature>
<keyword evidence="2" id="KW-0732">Signal</keyword>
<feature type="domain" description="Peptidase C39-like" evidence="3">
    <location>
        <begin position="432"/>
        <end position="535"/>
    </location>
</feature>
<keyword evidence="1" id="KW-0472">Membrane</keyword>
<gene>
    <name evidence="4" type="ORF">SCF082_LOCUS53413</name>
</gene>
<feature type="transmembrane region" description="Helical" evidence="1">
    <location>
        <begin position="260"/>
        <end position="283"/>
    </location>
</feature>
<feature type="chain" id="PRO_5045318869" description="Peptidase C39-like domain-containing protein" evidence="2">
    <location>
        <begin position="16"/>
        <end position="753"/>
    </location>
</feature>